<keyword evidence="5 7" id="KW-0472">Membrane</keyword>
<evidence type="ECO:0000256" key="3">
    <source>
        <dbReference type="ARBA" id="ARBA00022692"/>
    </source>
</evidence>
<dbReference type="Proteomes" id="UP000269883">
    <property type="component" value="Chromosome"/>
</dbReference>
<evidence type="ECO:0000256" key="2">
    <source>
        <dbReference type="ARBA" id="ARBA00022475"/>
    </source>
</evidence>
<dbReference type="Pfam" id="PF02687">
    <property type="entry name" value="FtsX"/>
    <property type="match status" value="1"/>
</dbReference>
<dbReference type="EMBL" id="AP017378">
    <property type="protein sequence ID" value="BBD09818.1"/>
    <property type="molecule type" value="Genomic_DNA"/>
</dbReference>
<name>A0A2Z6B2Z9_9BACT</name>
<dbReference type="RefSeq" id="WP_126380829.1">
    <property type="nucleotide sequence ID" value="NZ_AP017378.1"/>
</dbReference>
<protein>
    <submittedName>
        <fullName evidence="10">ABC-type antimicrobial peptide transport system, permease component</fullName>
    </submittedName>
</protein>
<evidence type="ECO:0000313" key="10">
    <source>
        <dbReference type="EMBL" id="BBD09818.1"/>
    </source>
</evidence>
<evidence type="ECO:0000256" key="1">
    <source>
        <dbReference type="ARBA" id="ARBA00004651"/>
    </source>
</evidence>
<dbReference type="OrthoDB" id="9770099at2"/>
<sequence length="407" mass="43694">MHFGLRIALSSLRTHKLRTVLAMLGVFLGALALTGVQHVSMAMERKAEIETEKLGPNLFMARAGGVRFRRSGGVRTTSSPITFKISDAEALIEGLPGALEGTPFIQQSMGVRSGATKITALLMATTPDYQTIRSVRPQAGRFFNTEEVQSRAMVCVLGEKIAQRLFGGAQQAVGREVSFYRARAKVVGVMEPKGADIVGTDQDELIYLPLSTYMRRMSNQDHITGAYIRLARGTNLEVTKDAATTILRSRHSILPGSEDDFSVLTAKDTIKLQTQALDLVGTLGLISSSVSFAVGGLGILSIMILLVRARRLEIGVRRAVGARRGDIIAQFLFEAGLLSGVGGTLGVACSMGLVLLVHLLADFPFVVSPLLLVSVLIGSVLLGLAAGVYPAWQASRFEVLDILRSQN</sequence>
<evidence type="ECO:0000259" key="8">
    <source>
        <dbReference type="Pfam" id="PF02687"/>
    </source>
</evidence>
<dbReference type="Pfam" id="PF12704">
    <property type="entry name" value="MacB_PCD"/>
    <property type="match status" value="1"/>
</dbReference>
<feature type="domain" description="ABC3 transporter permease C-terminal" evidence="8">
    <location>
        <begin position="287"/>
        <end position="398"/>
    </location>
</feature>
<evidence type="ECO:0000256" key="6">
    <source>
        <dbReference type="ARBA" id="ARBA00038076"/>
    </source>
</evidence>
<feature type="transmembrane region" description="Helical" evidence="7">
    <location>
        <begin position="366"/>
        <end position="389"/>
    </location>
</feature>
<keyword evidence="3 7" id="KW-0812">Transmembrane</keyword>
<gene>
    <name evidence="10" type="ORF">DFE_3092</name>
</gene>
<dbReference type="PANTHER" id="PTHR30572:SF4">
    <property type="entry name" value="ABC TRANSPORTER PERMEASE YTRF"/>
    <property type="match status" value="1"/>
</dbReference>
<dbReference type="InterPro" id="IPR025857">
    <property type="entry name" value="MacB_PCD"/>
</dbReference>
<keyword evidence="4 7" id="KW-1133">Transmembrane helix</keyword>
<evidence type="ECO:0000256" key="7">
    <source>
        <dbReference type="SAM" id="Phobius"/>
    </source>
</evidence>
<dbReference type="AlphaFoldDB" id="A0A2Z6B2Z9"/>
<keyword evidence="2" id="KW-1003">Cell membrane</keyword>
<evidence type="ECO:0000313" key="11">
    <source>
        <dbReference type="Proteomes" id="UP000269883"/>
    </source>
</evidence>
<comment type="similarity">
    <text evidence="6">Belongs to the ABC-4 integral membrane protein family.</text>
</comment>
<keyword evidence="11" id="KW-1185">Reference proteome</keyword>
<comment type="subcellular location">
    <subcellularLocation>
        <location evidence="1">Cell membrane</location>
        <topology evidence="1">Multi-pass membrane protein</topology>
    </subcellularLocation>
</comment>
<reference evidence="10 11" key="1">
    <citation type="journal article" date="2018" name="Sci. Adv.">
        <title>Multi-heme cytochromes provide a pathway for survival in energy-limited environments.</title>
        <authorList>
            <person name="Deng X."/>
            <person name="Dohmae N."/>
            <person name="Nealson K.H."/>
            <person name="Hashimoto K."/>
            <person name="Okamoto A."/>
        </authorList>
    </citation>
    <scope>NUCLEOTIDE SEQUENCE [LARGE SCALE GENOMIC DNA]</scope>
    <source>
        <strain evidence="10 11">IS5</strain>
    </source>
</reference>
<proteinExistence type="inferred from homology"/>
<evidence type="ECO:0000256" key="4">
    <source>
        <dbReference type="ARBA" id="ARBA00022989"/>
    </source>
</evidence>
<dbReference type="GO" id="GO:0005886">
    <property type="term" value="C:plasma membrane"/>
    <property type="evidence" value="ECO:0007669"/>
    <property type="project" value="UniProtKB-SubCell"/>
</dbReference>
<dbReference type="KEGG" id="dfl:DFE_3092"/>
<organism evidence="10 11">
    <name type="scientific">Desulfovibrio ferrophilus</name>
    <dbReference type="NCBI Taxonomy" id="241368"/>
    <lineage>
        <taxon>Bacteria</taxon>
        <taxon>Pseudomonadati</taxon>
        <taxon>Thermodesulfobacteriota</taxon>
        <taxon>Desulfovibrionia</taxon>
        <taxon>Desulfovibrionales</taxon>
        <taxon>Desulfovibrionaceae</taxon>
        <taxon>Desulfovibrio</taxon>
    </lineage>
</organism>
<dbReference type="InterPro" id="IPR050250">
    <property type="entry name" value="Macrolide_Exporter_MacB"/>
</dbReference>
<dbReference type="PANTHER" id="PTHR30572">
    <property type="entry name" value="MEMBRANE COMPONENT OF TRANSPORTER-RELATED"/>
    <property type="match status" value="1"/>
</dbReference>
<accession>A0A2Z6B2Z9</accession>
<dbReference type="GO" id="GO:0022857">
    <property type="term" value="F:transmembrane transporter activity"/>
    <property type="evidence" value="ECO:0007669"/>
    <property type="project" value="TreeGrafter"/>
</dbReference>
<dbReference type="InterPro" id="IPR003838">
    <property type="entry name" value="ABC3_permease_C"/>
</dbReference>
<feature type="transmembrane region" description="Helical" evidence="7">
    <location>
        <begin position="327"/>
        <end position="360"/>
    </location>
</feature>
<evidence type="ECO:0000256" key="5">
    <source>
        <dbReference type="ARBA" id="ARBA00023136"/>
    </source>
</evidence>
<feature type="transmembrane region" description="Helical" evidence="7">
    <location>
        <begin position="279"/>
        <end position="306"/>
    </location>
</feature>
<evidence type="ECO:0000259" key="9">
    <source>
        <dbReference type="Pfam" id="PF12704"/>
    </source>
</evidence>
<feature type="domain" description="MacB-like periplasmic core" evidence="9">
    <location>
        <begin position="19"/>
        <end position="245"/>
    </location>
</feature>